<comment type="caution">
    <text evidence="18">The sequence shown here is derived from an EMBL/GenBank/DDBJ whole genome shotgun (WGS) entry which is preliminary data.</text>
</comment>
<dbReference type="SUPFAM" id="SSF52540">
    <property type="entry name" value="P-loop containing nucleoside triphosphate hydrolases"/>
    <property type="match status" value="1"/>
</dbReference>
<feature type="region of interest" description="Disordered" evidence="15">
    <location>
        <begin position="720"/>
        <end position="742"/>
    </location>
</feature>
<evidence type="ECO:0000313" key="18">
    <source>
        <dbReference type="EMBL" id="PIZ99398.1"/>
    </source>
</evidence>
<name>A0A2M7VFP9_9BACT</name>
<dbReference type="PANTHER" id="PTHR22683">
    <property type="entry name" value="SPORULATION PROTEIN RELATED"/>
    <property type="match status" value="1"/>
</dbReference>
<dbReference type="GO" id="GO:0003677">
    <property type="term" value="F:DNA binding"/>
    <property type="evidence" value="ECO:0007669"/>
    <property type="project" value="UniProtKB-KW"/>
</dbReference>
<comment type="subunit">
    <text evidence="13">Homohexamer. Forms a ring that surrounds DNA.</text>
</comment>
<reference evidence="19" key="1">
    <citation type="submission" date="2017-09" db="EMBL/GenBank/DDBJ databases">
        <title>Depth-based differentiation of microbial function through sediment-hosted aquifers and enrichment of novel symbionts in the deep terrestrial subsurface.</title>
        <authorList>
            <person name="Probst A.J."/>
            <person name="Ladd B."/>
            <person name="Jarett J.K."/>
            <person name="Geller-Mcgrath D.E."/>
            <person name="Sieber C.M.K."/>
            <person name="Emerson J.B."/>
            <person name="Anantharaman K."/>
            <person name="Thomas B.C."/>
            <person name="Malmstrom R."/>
            <person name="Stieglmeier M."/>
            <person name="Klingl A."/>
            <person name="Woyke T."/>
            <person name="Ryan C.M."/>
            <person name="Banfield J.F."/>
        </authorList>
    </citation>
    <scope>NUCLEOTIDE SEQUENCE [LARGE SCALE GENOMIC DNA]</scope>
</reference>
<evidence type="ECO:0000256" key="2">
    <source>
        <dbReference type="ARBA" id="ARBA00006474"/>
    </source>
</evidence>
<evidence type="ECO:0000256" key="16">
    <source>
        <dbReference type="SAM" id="Phobius"/>
    </source>
</evidence>
<dbReference type="AlphaFoldDB" id="A0A2M7VFP9"/>
<evidence type="ECO:0000259" key="17">
    <source>
        <dbReference type="PROSITE" id="PS50901"/>
    </source>
</evidence>
<dbReference type="InterPro" id="IPR041027">
    <property type="entry name" value="FtsK_alpha"/>
</dbReference>
<evidence type="ECO:0000256" key="4">
    <source>
        <dbReference type="ARBA" id="ARBA00022618"/>
    </source>
</evidence>
<keyword evidence="11 16" id="KW-0472">Membrane</keyword>
<dbReference type="InterPro" id="IPR025199">
    <property type="entry name" value="FtsK_4TM"/>
</dbReference>
<dbReference type="GO" id="GO:0005524">
    <property type="term" value="F:ATP binding"/>
    <property type="evidence" value="ECO:0007669"/>
    <property type="project" value="UniProtKB-UniRule"/>
</dbReference>
<keyword evidence="3" id="KW-1003">Cell membrane</keyword>
<protein>
    <submittedName>
        <fullName evidence="18">Cell division protein FtsK</fullName>
    </submittedName>
</protein>
<dbReference type="GO" id="GO:0007059">
    <property type="term" value="P:chromosome segregation"/>
    <property type="evidence" value="ECO:0007669"/>
    <property type="project" value="UniProtKB-KW"/>
</dbReference>
<keyword evidence="10" id="KW-0238">DNA-binding</keyword>
<feature type="transmembrane region" description="Helical" evidence="16">
    <location>
        <begin position="58"/>
        <end position="79"/>
    </location>
</feature>
<evidence type="ECO:0000256" key="12">
    <source>
        <dbReference type="ARBA" id="ARBA00023306"/>
    </source>
</evidence>
<keyword evidence="7" id="KW-0159">Chromosome partition</keyword>
<dbReference type="InterPro" id="IPR036388">
    <property type="entry name" value="WH-like_DNA-bd_sf"/>
</dbReference>
<dbReference type="CDD" id="cd01127">
    <property type="entry name" value="TrwB_TraG_TraD_VirD4"/>
    <property type="match status" value="1"/>
</dbReference>
<evidence type="ECO:0000256" key="15">
    <source>
        <dbReference type="SAM" id="MobiDB-lite"/>
    </source>
</evidence>
<comment type="subcellular location">
    <subcellularLocation>
        <location evidence="1">Cell membrane</location>
        <topology evidence="1">Multi-pass membrane protein</topology>
    </subcellularLocation>
</comment>
<feature type="compositionally biased region" description="Acidic residues" evidence="15">
    <location>
        <begin position="728"/>
        <end position="742"/>
    </location>
</feature>
<feature type="domain" description="FtsK" evidence="17">
    <location>
        <begin position="379"/>
        <end position="571"/>
    </location>
</feature>
<dbReference type="SMART" id="SM00843">
    <property type="entry name" value="Ftsk_gamma"/>
    <property type="match status" value="1"/>
</dbReference>
<evidence type="ECO:0000256" key="11">
    <source>
        <dbReference type="ARBA" id="ARBA00023136"/>
    </source>
</evidence>
<dbReference type="Pfam" id="PF01580">
    <property type="entry name" value="FtsK_SpoIIIE"/>
    <property type="match status" value="1"/>
</dbReference>
<comment type="similarity">
    <text evidence="2">Belongs to the FtsK/SpoIIIE/SftA family.</text>
</comment>
<feature type="transmembrane region" description="Helical" evidence="16">
    <location>
        <begin position="91"/>
        <end position="111"/>
    </location>
</feature>
<dbReference type="Pfam" id="PF09397">
    <property type="entry name" value="FtsK_gamma"/>
    <property type="match status" value="1"/>
</dbReference>
<evidence type="ECO:0000256" key="10">
    <source>
        <dbReference type="ARBA" id="ARBA00023125"/>
    </source>
</evidence>
<evidence type="ECO:0000313" key="19">
    <source>
        <dbReference type="Proteomes" id="UP000230405"/>
    </source>
</evidence>
<keyword evidence="5 16" id="KW-0812">Transmembrane</keyword>
<keyword evidence="6 14" id="KW-0547">Nucleotide-binding</keyword>
<keyword evidence="12" id="KW-0131">Cell cycle</keyword>
<dbReference type="GO" id="GO:0051301">
    <property type="term" value="P:cell division"/>
    <property type="evidence" value="ECO:0007669"/>
    <property type="project" value="UniProtKB-KW"/>
</dbReference>
<feature type="transmembrane region" description="Helical" evidence="16">
    <location>
        <begin position="25"/>
        <end position="52"/>
    </location>
</feature>
<keyword evidence="4 18" id="KW-0132">Cell division</keyword>
<accession>A0A2M7VFP9</accession>
<sequence length="742" mass="82598">MAKKKRIEVELPEVPVLSPETKKGILIVLTFLVAFLSLLSLLNLAGLFGIYVDRYLGIAFGWGKYVFPVIFLVWGYILVNPDKYLLKPSNYLGLGLAMISGSGLLELIYNIQHTSLSYTQDFGGGYLGSAIYIPLTRLMDNLAALVVLLGLLIIGLLIVFNISLDELGNRVNVFRNTWLRLKTWWWSRKIARGNNDYTENDEDEEIVPVKIEEVEPLVKEKRLKTTESIYPTNDEEKEYLSIPKERKQIYKVTVPLDLLEVNGSNPVSVDIEINSEKIRKTMENFGIDVTMDEVNVGPTVTQFTLKPADGVKLAQITNLGNDMALALAAHPIRIEAPIPGKSLVGIEVPNQKVAIVKLREILESPSFRNSSSHLAVALGKDVSGTCQSLDIAKMPHCLIAGATGSGKSVCINNFILSLLYRNNPNELKMIMIDPKRVEMTPYNNIPHLLTPIITETGKAINALRWAVGEMENRLTIFNAAGKKDIESYNKSVLVNQLPYIVVVIDELAELMMVAARDIEAPIVRLAQLARASGIHLVIATQRPSTNVITGLIKANITTRMAFTVASQIDSRTIIDQAGAEKLLGRGDMLYITADISKPRRLQGAYVSDKEIVRVADFWRQQGEPEYKEEITEKQKGFVLPGASFGDDDDDDPLLQEAQAAILQAGNASATFLQRRLRVGYARGARILDLLEKRGIVGPQSGSKAREILLRQEDLENNLDVRDYQDDGWLNEEEENSEETKEE</sequence>
<dbReference type="SUPFAM" id="SSF46785">
    <property type="entry name" value="Winged helix' DNA-binding domain"/>
    <property type="match status" value="1"/>
</dbReference>
<keyword evidence="9 16" id="KW-1133">Transmembrane helix</keyword>
<evidence type="ECO:0000256" key="5">
    <source>
        <dbReference type="ARBA" id="ARBA00022692"/>
    </source>
</evidence>
<evidence type="ECO:0000256" key="9">
    <source>
        <dbReference type="ARBA" id="ARBA00022989"/>
    </source>
</evidence>
<dbReference type="InterPro" id="IPR050206">
    <property type="entry name" value="FtsK/SpoIIIE/SftA"/>
</dbReference>
<evidence type="ECO:0000256" key="1">
    <source>
        <dbReference type="ARBA" id="ARBA00004651"/>
    </source>
</evidence>
<evidence type="ECO:0000256" key="7">
    <source>
        <dbReference type="ARBA" id="ARBA00022829"/>
    </source>
</evidence>
<dbReference type="Pfam" id="PF13491">
    <property type="entry name" value="FtsK_4TM"/>
    <property type="match status" value="1"/>
</dbReference>
<keyword evidence="8 14" id="KW-0067">ATP-binding</keyword>
<dbReference type="PROSITE" id="PS50901">
    <property type="entry name" value="FTSK"/>
    <property type="match status" value="1"/>
</dbReference>
<dbReference type="InterPro" id="IPR027417">
    <property type="entry name" value="P-loop_NTPase"/>
</dbReference>
<feature type="binding site" evidence="14">
    <location>
        <begin position="401"/>
        <end position="408"/>
    </location>
    <ligand>
        <name>ATP</name>
        <dbReference type="ChEBI" id="CHEBI:30616"/>
    </ligand>
</feature>
<dbReference type="Pfam" id="PF17854">
    <property type="entry name" value="FtsK_alpha"/>
    <property type="match status" value="1"/>
</dbReference>
<evidence type="ECO:0000256" key="14">
    <source>
        <dbReference type="PROSITE-ProRule" id="PRU00289"/>
    </source>
</evidence>
<gene>
    <name evidence="18" type="ORF">COX77_01680</name>
</gene>
<dbReference type="Gene3D" id="3.30.980.40">
    <property type="match status" value="1"/>
</dbReference>
<proteinExistence type="inferred from homology"/>
<dbReference type="SMART" id="SM00382">
    <property type="entry name" value="AAA"/>
    <property type="match status" value="1"/>
</dbReference>
<feature type="transmembrane region" description="Helical" evidence="16">
    <location>
        <begin position="142"/>
        <end position="164"/>
    </location>
</feature>
<dbReference type="EMBL" id="PFPO01000030">
    <property type="protein sequence ID" value="PIZ99398.1"/>
    <property type="molecule type" value="Genomic_DNA"/>
</dbReference>
<organism evidence="18 19">
    <name type="scientific">Candidatus Komeilibacteria bacterium CG_4_10_14_0_2_um_filter_37_10</name>
    <dbReference type="NCBI Taxonomy" id="1974470"/>
    <lineage>
        <taxon>Bacteria</taxon>
        <taxon>Candidatus Komeiliibacteriota</taxon>
    </lineage>
</organism>
<dbReference type="InterPro" id="IPR018541">
    <property type="entry name" value="Ftsk_gamma"/>
</dbReference>
<dbReference type="Gene3D" id="3.40.50.300">
    <property type="entry name" value="P-loop containing nucleotide triphosphate hydrolases"/>
    <property type="match status" value="1"/>
</dbReference>
<evidence type="ECO:0000256" key="13">
    <source>
        <dbReference type="ARBA" id="ARBA00025923"/>
    </source>
</evidence>
<dbReference type="Gene3D" id="1.10.10.10">
    <property type="entry name" value="Winged helix-like DNA-binding domain superfamily/Winged helix DNA-binding domain"/>
    <property type="match status" value="1"/>
</dbReference>
<evidence type="ECO:0000256" key="3">
    <source>
        <dbReference type="ARBA" id="ARBA00022475"/>
    </source>
</evidence>
<dbReference type="InterPro" id="IPR036390">
    <property type="entry name" value="WH_DNA-bd_sf"/>
</dbReference>
<dbReference type="Proteomes" id="UP000230405">
    <property type="component" value="Unassembled WGS sequence"/>
</dbReference>
<evidence type="ECO:0000256" key="6">
    <source>
        <dbReference type="ARBA" id="ARBA00022741"/>
    </source>
</evidence>
<dbReference type="InterPro" id="IPR002543">
    <property type="entry name" value="FtsK_dom"/>
</dbReference>
<dbReference type="PANTHER" id="PTHR22683:SF41">
    <property type="entry name" value="DNA TRANSLOCASE FTSK"/>
    <property type="match status" value="1"/>
</dbReference>
<dbReference type="GO" id="GO:0005886">
    <property type="term" value="C:plasma membrane"/>
    <property type="evidence" value="ECO:0007669"/>
    <property type="project" value="UniProtKB-SubCell"/>
</dbReference>
<evidence type="ECO:0000256" key="8">
    <source>
        <dbReference type="ARBA" id="ARBA00022840"/>
    </source>
</evidence>
<dbReference type="InterPro" id="IPR003593">
    <property type="entry name" value="AAA+_ATPase"/>
</dbReference>